<dbReference type="AlphaFoldDB" id="A0A9Q3BHL2"/>
<comment type="caution">
    <text evidence="2">The sequence shown here is derived from an EMBL/GenBank/DDBJ whole genome shotgun (WGS) entry which is preliminary data.</text>
</comment>
<proteinExistence type="predicted"/>
<feature type="compositionally biased region" description="Acidic residues" evidence="1">
    <location>
        <begin position="63"/>
        <end position="80"/>
    </location>
</feature>
<keyword evidence="3" id="KW-1185">Reference proteome</keyword>
<protein>
    <submittedName>
        <fullName evidence="2">Uncharacterized protein</fullName>
    </submittedName>
</protein>
<reference evidence="2" key="1">
    <citation type="submission" date="2021-03" db="EMBL/GenBank/DDBJ databases">
        <title>Draft genome sequence of rust myrtle Austropuccinia psidii MF-1, a brazilian biotype.</title>
        <authorList>
            <person name="Quecine M.C."/>
            <person name="Pachon D.M.R."/>
            <person name="Bonatelli M.L."/>
            <person name="Correr F.H."/>
            <person name="Franceschini L.M."/>
            <person name="Leite T.F."/>
            <person name="Margarido G.R.A."/>
            <person name="Almeida C.A."/>
            <person name="Ferrarezi J.A."/>
            <person name="Labate C.A."/>
        </authorList>
    </citation>
    <scope>NUCLEOTIDE SEQUENCE</scope>
    <source>
        <strain evidence="2">MF-1</strain>
    </source>
</reference>
<evidence type="ECO:0000313" key="2">
    <source>
        <dbReference type="EMBL" id="MBW0465442.1"/>
    </source>
</evidence>
<dbReference type="EMBL" id="AVOT02001042">
    <property type="protein sequence ID" value="MBW0465442.1"/>
    <property type="molecule type" value="Genomic_DNA"/>
</dbReference>
<evidence type="ECO:0000256" key="1">
    <source>
        <dbReference type="SAM" id="MobiDB-lite"/>
    </source>
</evidence>
<gene>
    <name evidence="2" type="ORF">O181_005157</name>
</gene>
<feature type="compositionally biased region" description="Polar residues" evidence="1">
    <location>
        <begin position="1"/>
        <end position="17"/>
    </location>
</feature>
<accession>A0A9Q3BHL2</accession>
<evidence type="ECO:0000313" key="3">
    <source>
        <dbReference type="Proteomes" id="UP000765509"/>
    </source>
</evidence>
<name>A0A9Q3BHL2_9BASI</name>
<sequence length="145" mass="16054">MPIQKSPSARQTRSQARAHTVITPTPRAPLDGTPAVPQPRAQLYIGPHLEGRLSRTTFKGSGEDSEEEDDNSGEEEESEGTEGFPSPVGASQGTGGPTIDQSNHPTILNHPYWPSCRKCLKLWPIFKQLHLLKHQDYIYEGTRIL</sequence>
<feature type="region of interest" description="Disordered" evidence="1">
    <location>
        <begin position="1"/>
        <end position="105"/>
    </location>
</feature>
<organism evidence="2 3">
    <name type="scientific">Austropuccinia psidii MF-1</name>
    <dbReference type="NCBI Taxonomy" id="1389203"/>
    <lineage>
        <taxon>Eukaryota</taxon>
        <taxon>Fungi</taxon>
        <taxon>Dikarya</taxon>
        <taxon>Basidiomycota</taxon>
        <taxon>Pucciniomycotina</taxon>
        <taxon>Pucciniomycetes</taxon>
        <taxon>Pucciniales</taxon>
        <taxon>Sphaerophragmiaceae</taxon>
        <taxon>Austropuccinia</taxon>
    </lineage>
</organism>
<dbReference type="Proteomes" id="UP000765509">
    <property type="component" value="Unassembled WGS sequence"/>
</dbReference>